<proteinExistence type="predicted"/>
<dbReference type="Proteomes" id="UP001458880">
    <property type="component" value="Unassembled WGS sequence"/>
</dbReference>
<keyword evidence="2" id="KW-1185">Reference proteome</keyword>
<dbReference type="AlphaFoldDB" id="A0AAW1IF23"/>
<comment type="caution">
    <text evidence="1">The sequence shown here is derived from an EMBL/GenBank/DDBJ whole genome shotgun (WGS) entry which is preliminary data.</text>
</comment>
<accession>A0AAW1IF23</accession>
<sequence>MIMIIVDQVDDDRGHTEAMSSLPVVVDYIGTTTTEDNEKETDNIWSVVVSSIFEITIIMNDDKSLLLDKILKS</sequence>
<organism evidence="1 2">
    <name type="scientific">Popillia japonica</name>
    <name type="common">Japanese beetle</name>
    <dbReference type="NCBI Taxonomy" id="7064"/>
    <lineage>
        <taxon>Eukaryota</taxon>
        <taxon>Metazoa</taxon>
        <taxon>Ecdysozoa</taxon>
        <taxon>Arthropoda</taxon>
        <taxon>Hexapoda</taxon>
        <taxon>Insecta</taxon>
        <taxon>Pterygota</taxon>
        <taxon>Neoptera</taxon>
        <taxon>Endopterygota</taxon>
        <taxon>Coleoptera</taxon>
        <taxon>Polyphaga</taxon>
        <taxon>Scarabaeiformia</taxon>
        <taxon>Scarabaeidae</taxon>
        <taxon>Rutelinae</taxon>
        <taxon>Popillia</taxon>
    </lineage>
</organism>
<gene>
    <name evidence="1" type="ORF">QE152_g35827</name>
</gene>
<protein>
    <submittedName>
        <fullName evidence="1">Uncharacterized protein</fullName>
    </submittedName>
</protein>
<dbReference type="EMBL" id="JASPKY010000610">
    <property type="protein sequence ID" value="KAK9688024.1"/>
    <property type="molecule type" value="Genomic_DNA"/>
</dbReference>
<evidence type="ECO:0000313" key="2">
    <source>
        <dbReference type="Proteomes" id="UP001458880"/>
    </source>
</evidence>
<evidence type="ECO:0000313" key="1">
    <source>
        <dbReference type="EMBL" id="KAK9688024.1"/>
    </source>
</evidence>
<reference evidence="1 2" key="1">
    <citation type="journal article" date="2024" name="BMC Genomics">
        <title>De novo assembly and annotation of Popillia japonica's genome with initial clues to its potential as an invasive pest.</title>
        <authorList>
            <person name="Cucini C."/>
            <person name="Boschi S."/>
            <person name="Funari R."/>
            <person name="Cardaioli E."/>
            <person name="Iannotti N."/>
            <person name="Marturano G."/>
            <person name="Paoli F."/>
            <person name="Bruttini M."/>
            <person name="Carapelli A."/>
            <person name="Frati F."/>
            <person name="Nardi F."/>
        </authorList>
    </citation>
    <scope>NUCLEOTIDE SEQUENCE [LARGE SCALE GENOMIC DNA]</scope>
    <source>
        <strain evidence="1">DMR45628</strain>
    </source>
</reference>
<name>A0AAW1IF23_POPJA</name>